<gene>
    <name evidence="2" type="ORF">C7M84_019318</name>
</gene>
<reference evidence="2 3" key="1">
    <citation type="submission" date="2018-04" db="EMBL/GenBank/DDBJ databases">
        <authorList>
            <person name="Zhang X."/>
            <person name="Yuan J."/>
            <person name="Li F."/>
            <person name="Xiang J."/>
        </authorList>
    </citation>
    <scope>NUCLEOTIDE SEQUENCE [LARGE SCALE GENOMIC DNA]</scope>
    <source>
        <tissue evidence="2">Muscle</tissue>
    </source>
</reference>
<dbReference type="EMBL" id="QCYY01003542">
    <property type="protein sequence ID" value="ROT62823.1"/>
    <property type="molecule type" value="Genomic_DNA"/>
</dbReference>
<organism evidence="2 3">
    <name type="scientific">Penaeus vannamei</name>
    <name type="common">Whiteleg shrimp</name>
    <name type="synonym">Litopenaeus vannamei</name>
    <dbReference type="NCBI Taxonomy" id="6689"/>
    <lineage>
        <taxon>Eukaryota</taxon>
        <taxon>Metazoa</taxon>
        <taxon>Ecdysozoa</taxon>
        <taxon>Arthropoda</taxon>
        <taxon>Crustacea</taxon>
        <taxon>Multicrustacea</taxon>
        <taxon>Malacostraca</taxon>
        <taxon>Eumalacostraca</taxon>
        <taxon>Eucarida</taxon>
        <taxon>Decapoda</taxon>
        <taxon>Dendrobranchiata</taxon>
        <taxon>Penaeoidea</taxon>
        <taxon>Penaeidae</taxon>
        <taxon>Penaeus</taxon>
    </lineage>
</organism>
<sequence>MAWNLPHPHPHPSTRSAARMIYGRPPDTRRHLCATNERRARSPLAPDQSAMSRVRQMKCGRAAGGDGGSLAQEITREFHDGGQTRSLPLSLSPPLSLVFLPSLAFLAFLIPFSRADDSTRGDLTPTCRRRRDLNATGSSDPYRTRAESLHGALIRVKYRVFAARVMMPATLEILGLMTWVTGPRNSLGNPHPPILLPTTPPILEPPHPPILLPTTPSNPRTPTFPYLLPTTPQSYTPTSSNPPIPQSYRKITGRESNARNPHYLPSVHLSLPSSLSSLPGFSFFKNPSNSSYLDLLQVPPFIQVPGSLARYRAEHRRDTLLSVTFLPTPLLIPPPAPFPSRKPLSSLPPFPHSTLLPHLFPNTPPTTISSSTPYLTPIPPANTPPRPTFPPQTHKPNTSTTPFPTSTPLVVPKVDSTKAVASISSSDIEVVTNKKIRHRAEPPHR</sequence>
<feature type="compositionally biased region" description="Low complexity" evidence="1">
    <location>
        <begin position="391"/>
        <end position="410"/>
    </location>
</feature>
<evidence type="ECO:0000256" key="1">
    <source>
        <dbReference type="SAM" id="MobiDB-lite"/>
    </source>
</evidence>
<feature type="region of interest" description="Disordered" evidence="1">
    <location>
        <begin position="366"/>
        <end position="410"/>
    </location>
</feature>
<protein>
    <submittedName>
        <fullName evidence="2">Uncharacterized protein</fullName>
    </submittedName>
</protein>
<feature type="compositionally biased region" description="Low complexity" evidence="1">
    <location>
        <begin position="366"/>
        <end position="375"/>
    </location>
</feature>
<name>A0A3R7MIV1_PENVA</name>
<keyword evidence="3" id="KW-1185">Reference proteome</keyword>
<dbReference type="AlphaFoldDB" id="A0A3R7MIV1"/>
<proteinExistence type="predicted"/>
<dbReference type="Proteomes" id="UP000283509">
    <property type="component" value="Unassembled WGS sequence"/>
</dbReference>
<evidence type="ECO:0000313" key="2">
    <source>
        <dbReference type="EMBL" id="ROT62823.1"/>
    </source>
</evidence>
<reference evidence="2 3" key="2">
    <citation type="submission" date="2019-01" db="EMBL/GenBank/DDBJ databases">
        <title>The decoding of complex shrimp genome reveals the adaptation for benthos swimmer, frequently molting mechanism and breeding impact on genome.</title>
        <authorList>
            <person name="Sun Y."/>
            <person name="Gao Y."/>
            <person name="Yu Y."/>
        </authorList>
    </citation>
    <scope>NUCLEOTIDE SEQUENCE [LARGE SCALE GENOMIC DNA]</scope>
    <source>
        <tissue evidence="2">Muscle</tissue>
    </source>
</reference>
<comment type="caution">
    <text evidence="2">The sequence shown here is derived from an EMBL/GenBank/DDBJ whole genome shotgun (WGS) entry which is preliminary data.</text>
</comment>
<feature type="compositionally biased region" description="Pro residues" evidence="1">
    <location>
        <begin position="376"/>
        <end position="390"/>
    </location>
</feature>
<evidence type="ECO:0000313" key="3">
    <source>
        <dbReference type="Proteomes" id="UP000283509"/>
    </source>
</evidence>
<accession>A0A3R7MIV1</accession>